<keyword evidence="5 7" id="KW-0472">Membrane</keyword>
<feature type="transmembrane region" description="Helical" evidence="7">
    <location>
        <begin position="29"/>
        <end position="50"/>
    </location>
</feature>
<keyword evidence="10" id="KW-1185">Reference proteome</keyword>
<evidence type="ECO:0000256" key="1">
    <source>
        <dbReference type="ARBA" id="ARBA00004651"/>
    </source>
</evidence>
<proteinExistence type="inferred from homology"/>
<reference evidence="10" key="1">
    <citation type="submission" date="2016-10" db="EMBL/GenBank/DDBJ databases">
        <authorList>
            <person name="Varghese N."/>
            <person name="Submissions S."/>
        </authorList>
    </citation>
    <scope>NUCLEOTIDE SEQUENCE [LARGE SCALE GENOMIC DNA]</scope>
    <source>
        <strain evidence="10">CGMCC 4.7042</strain>
    </source>
</reference>
<dbReference type="EMBL" id="FNHI01000009">
    <property type="protein sequence ID" value="SDM49921.1"/>
    <property type="molecule type" value="Genomic_DNA"/>
</dbReference>
<name>A0A1G9TQH5_9ACTN</name>
<feature type="transmembrane region" description="Helical" evidence="7">
    <location>
        <begin position="528"/>
        <end position="546"/>
    </location>
</feature>
<comment type="subcellular location">
    <subcellularLocation>
        <location evidence="1">Cell membrane</location>
        <topology evidence="1">Multi-pass membrane protein</topology>
    </subcellularLocation>
</comment>
<dbReference type="RefSeq" id="WP_143041496.1">
    <property type="nucleotide sequence ID" value="NZ_FNHI01000009.1"/>
</dbReference>
<dbReference type="InterPro" id="IPR049453">
    <property type="entry name" value="Memb_transporter_dom"/>
</dbReference>
<sequence>MTQSVTPSRAELPEEPRRTGLRTHLPAHAVLRGCRAAVVLPAVLAFGLLVVGDPGLAGFAAFGAFAALVIATFEGSRSTESVAFTVLLAAGGLMVAVGCLASLSLLSAVLVTLPLAFLAYYFAIEGPHGGSGATAALLGYVLAASTPAPLSELPVRVGGWGLGVAAGAVAALLLRAPAGKDSFRSSVSRTTRALGDQLAALLRDSAGPDEAEVSKEAVRTMLTEFTSGRYQPSGTRSADRSLTDVVGALLWAKGLIGEAANRCVGGLSRADRPEAELLEASAELLRRTADFLDGDGPEPDATDVQRLLAAYGTRVDCIDHESPPTGTFVSHAFYTVNIAEAAATTAVETQRAVRPPPAHRARVAWRRAVRPCRSSLRRLAGRARDSSVVMAWRDSATIDSIWFVNALRSSVAMALTIVVVHLAGLERGFWALLGVLAVLRTSVASTGSRAVVALLGTVAGVVVGSVLIGLAGSDSAIVWAVFPVVVWLAAFSPGTLPDAVGQAAFTVVVLCLYTLLSPSGWQLGLVRLQDVAVGAAVSLLVGALMWPRGAAGVLRSNMAEVFRLGSRDLTASTGWALGFVTTRPSVRLTSSSPVTRHMHDSLRGYLAEPGSRGLERADLCFLSSSAVWLRMTTSGLARQSQVVLDQDPDRFRLGSLASQLATFYTRLGDQLERAADARPPAGGPPDDQVARSGIVPRTCRSWWVYEYLLHLDRQAERLTAPALRLAREPVLGGRWFGRGGQAGPEDRARSGEYR</sequence>
<feature type="transmembrane region" description="Helical" evidence="7">
    <location>
        <begin position="157"/>
        <end position="174"/>
    </location>
</feature>
<keyword evidence="3 7" id="KW-0812">Transmembrane</keyword>
<feature type="transmembrane region" description="Helical" evidence="7">
    <location>
        <begin position="499"/>
        <end position="516"/>
    </location>
</feature>
<keyword evidence="2" id="KW-1003">Cell membrane</keyword>
<dbReference type="GO" id="GO:0005886">
    <property type="term" value="C:plasma membrane"/>
    <property type="evidence" value="ECO:0007669"/>
    <property type="project" value="UniProtKB-SubCell"/>
</dbReference>
<keyword evidence="4 7" id="KW-1133">Transmembrane helix</keyword>
<feature type="domain" description="Integral membrane bound transporter" evidence="8">
    <location>
        <begin position="416"/>
        <end position="541"/>
    </location>
</feature>
<evidence type="ECO:0000313" key="9">
    <source>
        <dbReference type="EMBL" id="SDM49921.1"/>
    </source>
</evidence>
<protein>
    <submittedName>
        <fullName evidence="9">Uncharacterized membrane protein YccC</fullName>
    </submittedName>
</protein>
<dbReference type="PANTHER" id="PTHR30509:SF9">
    <property type="entry name" value="MULTIDRUG RESISTANCE PROTEIN MDTO"/>
    <property type="match status" value="1"/>
</dbReference>
<accession>A0A1G9TQH5</accession>
<evidence type="ECO:0000256" key="2">
    <source>
        <dbReference type="ARBA" id="ARBA00022475"/>
    </source>
</evidence>
<evidence type="ECO:0000256" key="7">
    <source>
        <dbReference type="SAM" id="Phobius"/>
    </source>
</evidence>
<feature type="transmembrane region" description="Helical" evidence="7">
    <location>
        <begin position="428"/>
        <end position="443"/>
    </location>
</feature>
<comment type="similarity">
    <text evidence="6">Belongs to the YccS/YhfK family.</text>
</comment>
<evidence type="ECO:0000259" key="8">
    <source>
        <dbReference type="Pfam" id="PF13515"/>
    </source>
</evidence>
<evidence type="ECO:0000256" key="5">
    <source>
        <dbReference type="ARBA" id="ARBA00023136"/>
    </source>
</evidence>
<dbReference type="AlphaFoldDB" id="A0A1G9TQH5"/>
<dbReference type="PANTHER" id="PTHR30509">
    <property type="entry name" value="P-HYDROXYBENZOIC ACID EFFLUX PUMP SUBUNIT-RELATED"/>
    <property type="match status" value="1"/>
</dbReference>
<gene>
    <name evidence="9" type="ORF">SAMN05444921_10940</name>
</gene>
<evidence type="ECO:0000256" key="6">
    <source>
        <dbReference type="ARBA" id="ARBA00043993"/>
    </source>
</evidence>
<dbReference type="STRING" id="1196353.SAMN05444921_10940"/>
<evidence type="ECO:0000256" key="3">
    <source>
        <dbReference type="ARBA" id="ARBA00022692"/>
    </source>
</evidence>
<feature type="transmembrane region" description="Helical" evidence="7">
    <location>
        <begin position="85"/>
        <end position="111"/>
    </location>
</feature>
<feature type="transmembrane region" description="Helical" evidence="7">
    <location>
        <begin position="450"/>
        <end position="470"/>
    </location>
</feature>
<dbReference type="Proteomes" id="UP000199063">
    <property type="component" value="Unassembled WGS sequence"/>
</dbReference>
<organism evidence="9 10">
    <name type="scientific">Streptomyces wuyuanensis</name>
    <dbReference type="NCBI Taxonomy" id="1196353"/>
    <lineage>
        <taxon>Bacteria</taxon>
        <taxon>Bacillati</taxon>
        <taxon>Actinomycetota</taxon>
        <taxon>Actinomycetes</taxon>
        <taxon>Kitasatosporales</taxon>
        <taxon>Streptomycetaceae</taxon>
        <taxon>Streptomyces</taxon>
    </lineage>
</organism>
<evidence type="ECO:0000313" key="10">
    <source>
        <dbReference type="Proteomes" id="UP000199063"/>
    </source>
</evidence>
<dbReference type="GeneID" id="40830280"/>
<dbReference type="OrthoDB" id="4638444at2"/>
<evidence type="ECO:0000256" key="4">
    <source>
        <dbReference type="ARBA" id="ARBA00022989"/>
    </source>
</evidence>
<dbReference type="Pfam" id="PF13515">
    <property type="entry name" value="FUSC_2"/>
    <property type="match status" value="1"/>
</dbReference>
<feature type="transmembrane region" description="Helical" evidence="7">
    <location>
        <begin position="476"/>
        <end position="492"/>
    </location>
</feature>